<evidence type="ECO:0000259" key="5">
    <source>
        <dbReference type="Pfam" id="PF13614"/>
    </source>
</evidence>
<dbReference type="eggNOG" id="COG1192">
    <property type="taxonomic scope" value="Bacteria"/>
</dbReference>
<evidence type="ECO:0000256" key="1">
    <source>
        <dbReference type="ARBA" id="ARBA00006976"/>
    </source>
</evidence>
<comment type="similarity">
    <text evidence="1">Belongs to the ParA family.</text>
</comment>
<name>G5GL27_9FIRM</name>
<protein>
    <recommendedName>
        <fullName evidence="4">Sporulation initiation inhibitor protein Soj</fullName>
    </recommendedName>
</protein>
<dbReference type="SUPFAM" id="SSF52540">
    <property type="entry name" value="P-loop containing nucleoside triphosphate hydrolases"/>
    <property type="match status" value="1"/>
</dbReference>
<sequence length="251" mass="27581">MTKIIAIANQKGGVGKTTTSHALTAGLAEKGYRTLCIDLDPQGNLSASCGAVNYNIPTVYEMMKGEVNVKDVIQTLGLYNIIPANIMLSGAEQELNSTGKEHRLKESLSDIVNDYDYIIIDTPPSLGVLTVNAFTFCDEIIIPTTAGIFATAGIQQLARTVENVKKYCNPNLKIKGILFTRYNPRTNISKQVKEIAESFAEHIKAPVYDTTIRNGIAVEEAQANKEDIFTYNSKSSVAEDYRVFIEEYLKG</sequence>
<accession>G5GL27</accession>
<dbReference type="EMBL" id="ACZL01000053">
    <property type="protein sequence ID" value="EHI54583.1"/>
    <property type="molecule type" value="Genomic_DNA"/>
</dbReference>
<feature type="domain" description="AAA" evidence="5">
    <location>
        <begin position="2"/>
        <end position="174"/>
    </location>
</feature>
<dbReference type="CDD" id="cd02042">
    <property type="entry name" value="ParAB_family"/>
    <property type="match status" value="1"/>
</dbReference>
<dbReference type="Proteomes" id="UP000003011">
    <property type="component" value="Unassembled WGS sequence"/>
</dbReference>
<dbReference type="PANTHER" id="PTHR13696:SF99">
    <property type="entry name" value="COBYRINIC ACID AC-DIAMIDE SYNTHASE"/>
    <property type="match status" value="1"/>
</dbReference>
<dbReference type="PIRSF" id="PIRSF009320">
    <property type="entry name" value="Nuc_binding_HP_1000"/>
    <property type="match status" value="1"/>
</dbReference>
<comment type="catalytic activity">
    <reaction evidence="2">
        <text>ATP + H2O = ADP + phosphate + H(+)</text>
        <dbReference type="Rhea" id="RHEA:13065"/>
        <dbReference type="ChEBI" id="CHEBI:15377"/>
        <dbReference type="ChEBI" id="CHEBI:15378"/>
        <dbReference type="ChEBI" id="CHEBI:30616"/>
        <dbReference type="ChEBI" id="CHEBI:43474"/>
        <dbReference type="ChEBI" id="CHEBI:456216"/>
    </reaction>
</comment>
<proteinExistence type="inferred from homology"/>
<dbReference type="RefSeq" id="WP_005542326.1">
    <property type="nucleotide sequence ID" value="NZ_JH378845.1"/>
</dbReference>
<dbReference type="STRING" id="679200.HMPREF9333_02272"/>
<dbReference type="InterPro" id="IPR025669">
    <property type="entry name" value="AAA_dom"/>
</dbReference>
<comment type="caution">
    <text evidence="6">The sequence shown here is derived from an EMBL/GenBank/DDBJ whole genome shotgun (WGS) entry which is preliminary data.</text>
</comment>
<organism evidence="6 7">
    <name type="scientific">Johnsonella ignava ATCC 51276</name>
    <dbReference type="NCBI Taxonomy" id="679200"/>
    <lineage>
        <taxon>Bacteria</taxon>
        <taxon>Bacillati</taxon>
        <taxon>Bacillota</taxon>
        <taxon>Clostridia</taxon>
        <taxon>Lachnospirales</taxon>
        <taxon>Lachnospiraceae</taxon>
        <taxon>Johnsonella</taxon>
    </lineage>
</organism>
<dbReference type="AlphaFoldDB" id="G5GL27"/>
<dbReference type="InterPro" id="IPR050678">
    <property type="entry name" value="DNA_Partitioning_ATPase"/>
</dbReference>
<gene>
    <name evidence="6" type="ORF">HMPREF9333_02272</name>
</gene>
<dbReference type="PANTHER" id="PTHR13696">
    <property type="entry name" value="P-LOOP CONTAINING NUCLEOSIDE TRIPHOSPHATE HYDROLASE"/>
    <property type="match status" value="1"/>
</dbReference>
<dbReference type="Pfam" id="PF13614">
    <property type="entry name" value="AAA_31"/>
    <property type="match status" value="1"/>
</dbReference>
<dbReference type="InterPro" id="IPR027417">
    <property type="entry name" value="P-loop_NTPase"/>
</dbReference>
<dbReference type="HOGENOM" id="CLU_037612_1_4_9"/>
<evidence type="ECO:0000256" key="3">
    <source>
        <dbReference type="ARBA" id="ARBA00062323"/>
    </source>
</evidence>
<dbReference type="Gene3D" id="3.40.50.300">
    <property type="entry name" value="P-loop containing nucleotide triphosphate hydrolases"/>
    <property type="match status" value="1"/>
</dbReference>
<evidence type="ECO:0000313" key="7">
    <source>
        <dbReference type="Proteomes" id="UP000003011"/>
    </source>
</evidence>
<dbReference type="OrthoDB" id="9815116at2"/>
<evidence type="ECO:0000256" key="4">
    <source>
        <dbReference type="ARBA" id="ARBA00071824"/>
    </source>
</evidence>
<evidence type="ECO:0000256" key="2">
    <source>
        <dbReference type="ARBA" id="ARBA00049360"/>
    </source>
</evidence>
<comment type="subunit">
    <text evidence="3">Dimerizes in the presence of ATP but not ADP; ATP-binding is required for double-stranded (ds)DNA-binding. Interacts with DnaA.</text>
</comment>
<dbReference type="FunFam" id="3.40.50.300:FF:000285">
    <property type="entry name" value="Sporulation initiation inhibitor Soj"/>
    <property type="match status" value="1"/>
</dbReference>
<evidence type="ECO:0000313" key="6">
    <source>
        <dbReference type="EMBL" id="EHI54583.1"/>
    </source>
</evidence>
<keyword evidence="7" id="KW-1185">Reference proteome</keyword>
<reference evidence="6 7" key="1">
    <citation type="submission" date="2011-08" db="EMBL/GenBank/DDBJ databases">
        <title>The Genome Sequence of Johnsonella ignava ATCC 51276.</title>
        <authorList>
            <consortium name="The Broad Institute Genome Sequencing Platform"/>
            <person name="Earl A."/>
            <person name="Ward D."/>
            <person name="Feldgarden M."/>
            <person name="Gevers D."/>
            <person name="Izard J."/>
            <person name="Blanton J.M."/>
            <person name="Baranova O.V."/>
            <person name="Dewhirst F.E."/>
            <person name="Young S.K."/>
            <person name="Zeng Q."/>
            <person name="Gargeya S."/>
            <person name="Fitzgerald M."/>
            <person name="Haas B."/>
            <person name="Abouelleil A."/>
            <person name="Alvarado L."/>
            <person name="Arachchi H.M."/>
            <person name="Berlin A."/>
            <person name="Brown A."/>
            <person name="Chapman S.B."/>
            <person name="Chen Z."/>
            <person name="Dunbar C."/>
            <person name="Freedman E."/>
            <person name="Gearin G."/>
            <person name="Gellesch M."/>
            <person name="Goldberg J."/>
            <person name="Griggs A."/>
            <person name="Gujja S."/>
            <person name="Heiman D."/>
            <person name="Howarth C."/>
            <person name="Larson L."/>
            <person name="Lui A."/>
            <person name="MacDonald P.J.P."/>
            <person name="Montmayeur A."/>
            <person name="Murphy C."/>
            <person name="Neiman D."/>
            <person name="Pearson M."/>
            <person name="Priest M."/>
            <person name="Roberts A."/>
            <person name="Saif S."/>
            <person name="Shea T."/>
            <person name="Shenoy N."/>
            <person name="Sisk P."/>
            <person name="Stolte C."/>
            <person name="Sykes S."/>
            <person name="Wortman J."/>
            <person name="Nusbaum C."/>
            <person name="Birren B."/>
        </authorList>
    </citation>
    <scope>NUCLEOTIDE SEQUENCE [LARGE SCALE GENOMIC DNA]</scope>
    <source>
        <strain evidence="6 7">ATCC 51276</strain>
    </source>
</reference>